<evidence type="ECO:0000313" key="1">
    <source>
        <dbReference type="EMBL" id="GAH16913.1"/>
    </source>
</evidence>
<comment type="caution">
    <text evidence="1">The sequence shown here is derived from an EMBL/GenBank/DDBJ whole genome shotgun (WGS) entry which is preliminary data.</text>
</comment>
<feature type="non-terminal residue" evidence="1">
    <location>
        <position position="201"/>
    </location>
</feature>
<dbReference type="EMBL" id="BART01034378">
    <property type="protein sequence ID" value="GAH16913.1"/>
    <property type="molecule type" value="Genomic_DNA"/>
</dbReference>
<sequence length="201" mass="22624">MILMAITLFIATTFRLLLPYSLERVIPALIQRNSDYTAELREVRIGLVSGKFEFLGLKLLREGNVEVSLNRLKVKARWLRFLQGRLVFDDISASGFESSVVLGEKGPTAVAGYELGAIPGSEEAPDEDVTDKLPLKIMSLRLRDFRINLNLPDQNNQLMIQDFHLRNLDLSRPQNPTELAIVARLEGQEFKAEGTVFPLSL</sequence>
<protein>
    <recommendedName>
        <fullName evidence="2">AsmA domain-containing protein</fullName>
    </recommendedName>
</protein>
<dbReference type="AlphaFoldDB" id="X1F7Z8"/>
<organism evidence="1">
    <name type="scientific">marine sediment metagenome</name>
    <dbReference type="NCBI Taxonomy" id="412755"/>
    <lineage>
        <taxon>unclassified sequences</taxon>
        <taxon>metagenomes</taxon>
        <taxon>ecological metagenomes</taxon>
    </lineage>
</organism>
<name>X1F7Z8_9ZZZZ</name>
<proteinExistence type="predicted"/>
<evidence type="ECO:0008006" key="2">
    <source>
        <dbReference type="Google" id="ProtNLM"/>
    </source>
</evidence>
<reference evidence="1" key="1">
    <citation type="journal article" date="2014" name="Front. Microbiol.">
        <title>High frequency of phylogenetically diverse reductive dehalogenase-homologous genes in deep subseafloor sedimentary metagenomes.</title>
        <authorList>
            <person name="Kawai M."/>
            <person name="Futagami T."/>
            <person name="Toyoda A."/>
            <person name="Takaki Y."/>
            <person name="Nishi S."/>
            <person name="Hori S."/>
            <person name="Arai W."/>
            <person name="Tsubouchi T."/>
            <person name="Morono Y."/>
            <person name="Uchiyama I."/>
            <person name="Ito T."/>
            <person name="Fujiyama A."/>
            <person name="Inagaki F."/>
            <person name="Takami H."/>
        </authorList>
    </citation>
    <scope>NUCLEOTIDE SEQUENCE</scope>
    <source>
        <strain evidence="1">Expedition CK06-06</strain>
    </source>
</reference>
<gene>
    <name evidence="1" type="ORF">S01H4_58775</name>
</gene>
<accession>X1F7Z8</accession>